<dbReference type="AlphaFoldDB" id="A0A9D2J6I8"/>
<comment type="caution">
    <text evidence="2">The sequence shown here is derived from an EMBL/GenBank/DDBJ whole genome shotgun (WGS) entry which is preliminary data.</text>
</comment>
<keyword evidence="1" id="KW-1133">Transmembrane helix</keyword>
<evidence type="ECO:0000313" key="3">
    <source>
        <dbReference type="Proteomes" id="UP000824049"/>
    </source>
</evidence>
<dbReference type="Proteomes" id="UP000824049">
    <property type="component" value="Unassembled WGS sequence"/>
</dbReference>
<name>A0A9D2J6I8_9FIRM</name>
<organism evidence="2 3">
    <name type="scientific">Candidatus Anaerobutyricum stercoris</name>
    <dbReference type="NCBI Taxonomy" id="2838457"/>
    <lineage>
        <taxon>Bacteria</taxon>
        <taxon>Bacillati</taxon>
        <taxon>Bacillota</taxon>
        <taxon>Clostridia</taxon>
        <taxon>Lachnospirales</taxon>
        <taxon>Lachnospiraceae</taxon>
        <taxon>Anaerobutyricum</taxon>
    </lineage>
</organism>
<proteinExistence type="predicted"/>
<dbReference type="EMBL" id="DXBR01000036">
    <property type="protein sequence ID" value="HIZ38885.1"/>
    <property type="molecule type" value="Genomic_DNA"/>
</dbReference>
<protein>
    <submittedName>
        <fullName evidence="2">Uncharacterized protein</fullName>
    </submittedName>
</protein>
<keyword evidence="1" id="KW-0472">Membrane</keyword>
<sequence length="57" mass="6304">MKFLKNLASTILIAASIAILAWLVVSWVDVLMHNDPITGDKQYMPGNAIVMMVDLTE</sequence>
<feature type="transmembrane region" description="Helical" evidence="1">
    <location>
        <begin position="7"/>
        <end position="28"/>
    </location>
</feature>
<evidence type="ECO:0000313" key="2">
    <source>
        <dbReference type="EMBL" id="HIZ38885.1"/>
    </source>
</evidence>
<gene>
    <name evidence="2" type="ORF">H9968_03015</name>
</gene>
<reference evidence="2" key="2">
    <citation type="submission" date="2021-04" db="EMBL/GenBank/DDBJ databases">
        <authorList>
            <person name="Gilroy R."/>
        </authorList>
    </citation>
    <scope>NUCLEOTIDE SEQUENCE</scope>
    <source>
        <strain evidence="2">CHK179-28034</strain>
    </source>
</reference>
<keyword evidence="1" id="KW-0812">Transmembrane</keyword>
<accession>A0A9D2J6I8</accession>
<reference evidence="2" key="1">
    <citation type="journal article" date="2021" name="PeerJ">
        <title>Extensive microbial diversity within the chicken gut microbiome revealed by metagenomics and culture.</title>
        <authorList>
            <person name="Gilroy R."/>
            <person name="Ravi A."/>
            <person name="Getino M."/>
            <person name="Pursley I."/>
            <person name="Horton D.L."/>
            <person name="Alikhan N.F."/>
            <person name="Baker D."/>
            <person name="Gharbi K."/>
            <person name="Hall N."/>
            <person name="Watson M."/>
            <person name="Adriaenssens E.M."/>
            <person name="Foster-Nyarko E."/>
            <person name="Jarju S."/>
            <person name="Secka A."/>
            <person name="Antonio M."/>
            <person name="Oren A."/>
            <person name="Chaudhuri R.R."/>
            <person name="La Ragione R."/>
            <person name="Hildebrand F."/>
            <person name="Pallen M.J."/>
        </authorList>
    </citation>
    <scope>NUCLEOTIDE SEQUENCE</scope>
    <source>
        <strain evidence="2">CHK179-28034</strain>
    </source>
</reference>
<evidence type="ECO:0000256" key="1">
    <source>
        <dbReference type="SAM" id="Phobius"/>
    </source>
</evidence>